<dbReference type="PROSITE" id="PS51257">
    <property type="entry name" value="PROKAR_LIPOPROTEIN"/>
    <property type="match status" value="1"/>
</dbReference>
<keyword evidence="2" id="KW-1185">Reference proteome</keyword>
<gene>
    <name evidence="1" type="ORF">CLV60_107168</name>
</gene>
<evidence type="ECO:0000313" key="2">
    <source>
        <dbReference type="Proteomes" id="UP000241964"/>
    </source>
</evidence>
<dbReference type="AlphaFoldDB" id="A0A2P8G1Q4"/>
<name>A0A2P8G1Q4_9BACT</name>
<reference evidence="1 2" key="1">
    <citation type="submission" date="2018-03" db="EMBL/GenBank/DDBJ databases">
        <title>Genomic Encyclopedia of Archaeal and Bacterial Type Strains, Phase II (KMG-II): from individual species to whole genera.</title>
        <authorList>
            <person name="Goeker M."/>
        </authorList>
    </citation>
    <scope>NUCLEOTIDE SEQUENCE [LARGE SCALE GENOMIC DNA]</scope>
    <source>
        <strain evidence="1 2">DSM 29057</strain>
    </source>
</reference>
<accession>A0A2P8G1Q4</accession>
<dbReference type="EMBL" id="PYAS01000007">
    <property type="protein sequence ID" value="PSL27903.1"/>
    <property type="molecule type" value="Genomic_DNA"/>
</dbReference>
<dbReference type="RefSeq" id="WP_146151560.1">
    <property type="nucleotide sequence ID" value="NZ_PYAS01000007.1"/>
</dbReference>
<organism evidence="1 2">
    <name type="scientific">Dyadobacter jiangsuensis</name>
    <dbReference type="NCBI Taxonomy" id="1591085"/>
    <lineage>
        <taxon>Bacteria</taxon>
        <taxon>Pseudomonadati</taxon>
        <taxon>Bacteroidota</taxon>
        <taxon>Cytophagia</taxon>
        <taxon>Cytophagales</taxon>
        <taxon>Spirosomataceae</taxon>
        <taxon>Dyadobacter</taxon>
    </lineage>
</organism>
<protein>
    <recommendedName>
        <fullName evidence="3">NigD-like protein</fullName>
    </recommendedName>
</protein>
<comment type="caution">
    <text evidence="1">The sequence shown here is derived from an EMBL/GenBank/DDBJ whole genome shotgun (WGS) entry which is preliminary data.</text>
</comment>
<dbReference type="Proteomes" id="UP000241964">
    <property type="component" value="Unassembled WGS sequence"/>
</dbReference>
<dbReference type="OrthoDB" id="948528at2"/>
<sequence>MKRYSYLLTLLLSGLLSCEKQPPMDPWMVNQVFMGEVNGVPFKIGMTVSHGASITTDMCDKHVIGMSLVRKIDDDEYAIVHLNFFHTKPGNYVLTDSANSHRDKQVCTLDSITTSLSFDSFPGDDVSMDSYRLLEGPWNYLKVLYYDSQKNEMQGLFGARFVRINKRQHAREAVDTITYTNSKFILSNIHVQEVFTEPR</sequence>
<proteinExistence type="predicted"/>
<evidence type="ECO:0008006" key="3">
    <source>
        <dbReference type="Google" id="ProtNLM"/>
    </source>
</evidence>
<evidence type="ECO:0000313" key="1">
    <source>
        <dbReference type="EMBL" id="PSL27903.1"/>
    </source>
</evidence>